<dbReference type="Gene3D" id="3.40.50.300">
    <property type="entry name" value="P-loop containing nucleotide triphosphate hydrolases"/>
    <property type="match status" value="1"/>
</dbReference>
<keyword evidence="4" id="KW-0342">GTP-binding</keyword>
<dbReference type="GO" id="GO:0016020">
    <property type="term" value="C:membrane"/>
    <property type="evidence" value="ECO:0007669"/>
    <property type="project" value="UniProtKB-SubCell"/>
</dbReference>
<protein>
    <submittedName>
        <fullName evidence="8">Dynamin family protein</fullName>
    </submittedName>
</protein>
<comment type="caution">
    <text evidence="8">The sequence shown here is derived from an EMBL/GenBank/DDBJ whole genome shotgun (WGS) entry which is preliminary data.</text>
</comment>
<keyword evidence="3" id="KW-0378">Hydrolase</keyword>
<comment type="subcellular location">
    <subcellularLocation>
        <location evidence="1">Membrane</location>
    </subcellularLocation>
</comment>
<accession>A0A2W4UP65</accession>
<evidence type="ECO:0000256" key="2">
    <source>
        <dbReference type="ARBA" id="ARBA00022741"/>
    </source>
</evidence>
<evidence type="ECO:0000256" key="3">
    <source>
        <dbReference type="ARBA" id="ARBA00022801"/>
    </source>
</evidence>
<dbReference type="GO" id="GO:0005525">
    <property type="term" value="F:GTP binding"/>
    <property type="evidence" value="ECO:0007669"/>
    <property type="project" value="UniProtKB-KW"/>
</dbReference>
<dbReference type="SUPFAM" id="SSF52540">
    <property type="entry name" value="P-loop containing nucleoside triphosphate hydrolases"/>
    <property type="match status" value="1"/>
</dbReference>
<name>A0A2W4UP65_9CYAN</name>
<evidence type="ECO:0000256" key="1">
    <source>
        <dbReference type="ARBA" id="ARBA00004370"/>
    </source>
</evidence>
<evidence type="ECO:0000259" key="7">
    <source>
        <dbReference type="Pfam" id="PF00350"/>
    </source>
</evidence>
<keyword evidence="6" id="KW-0175">Coiled coil</keyword>
<evidence type="ECO:0000256" key="6">
    <source>
        <dbReference type="SAM" id="Coils"/>
    </source>
</evidence>
<dbReference type="InterPro" id="IPR027417">
    <property type="entry name" value="P-loop_NTPase"/>
</dbReference>
<reference evidence="9" key="1">
    <citation type="submission" date="2018-04" db="EMBL/GenBank/DDBJ databases">
        <authorList>
            <person name="Cornet L."/>
        </authorList>
    </citation>
    <scope>NUCLEOTIDE SEQUENCE [LARGE SCALE GENOMIC DNA]</scope>
</reference>
<gene>
    <name evidence="8" type="ORF">DCF25_02495</name>
</gene>
<reference evidence="8 9" key="2">
    <citation type="submission" date="2018-06" db="EMBL/GenBank/DDBJ databases">
        <title>Metagenomic assembly of (sub)arctic Cyanobacteria and their associated microbiome from non-axenic cultures.</title>
        <authorList>
            <person name="Baurain D."/>
        </authorList>
    </citation>
    <scope>NUCLEOTIDE SEQUENCE [LARGE SCALE GENOMIC DNA]</scope>
    <source>
        <strain evidence="8">ULC129bin1</strain>
    </source>
</reference>
<keyword evidence="5" id="KW-0472">Membrane</keyword>
<proteinExistence type="predicted"/>
<feature type="coiled-coil region" evidence="6">
    <location>
        <begin position="742"/>
        <end position="769"/>
    </location>
</feature>
<organism evidence="8 9">
    <name type="scientific">Leptolyngbya foveolarum</name>
    <dbReference type="NCBI Taxonomy" id="47253"/>
    <lineage>
        <taxon>Bacteria</taxon>
        <taxon>Bacillati</taxon>
        <taxon>Cyanobacteriota</taxon>
        <taxon>Cyanophyceae</taxon>
        <taxon>Leptolyngbyales</taxon>
        <taxon>Leptolyngbyaceae</taxon>
        <taxon>Leptolyngbya group</taxon>
        <taxon>Leptolyngbya</taxon>
    </lineage>
</organism>
<evidence type="ECO:0000313" key="8">
    <source>
        <dbReference type="EMBL" id="PZO22653.1"/>
    </source>
</evidence>
<evidence type="ECO:0000256" key="4">
    <source>
        <dbReference type="ARBA" id="ARBA00023134"/>
    </source>
</evidence>
<feature type="domain" description="Dynamin N-terminal" evidence="7">
    <location>
        <begin position="49"/>
        <end position="276"/>
    </location>
</feature>
<dbReference type="InterPro" id="IPR027094">
    <property type="entry name" value="Mitofusin_fam"/>
</dbReference>
<dbReference type="PANTHER" id="PTHR10465:SF0">
    <property type="entry name" value="SARCALUMENIN"/>
    <property type="match status" value="1"/>
</dbReference>
<dbReference type="Pfam" id="PF00350">
    <property type="entry name" value="Dynamin_N"/>
    <property type="match status" value="1"/>
</dbReference>
<dbReference type="PANTHER" id="PTHR10465">
    <property type="entry name" value="TRANSMEMBRANE GTPASE FZO1"/>
    <property type="match status" value="1"/>
</dbReference>
<dbReference type="Proteomes" id="UP000249354">
    <property type="component" value="Unassembled WGS sequence"/>
</dbReference>
<sequence>MQPLPQCQHLQADVDQLLHLVSDQPQLAAIETHHVQAALEKAIAPVFEIVFAGAFSAGKSMLINALLERELLYSAEGHATGTECRIAYAEADAERVVLTFLSEADIWEQAAALCQRLNLVEGSPLDTLRALTELETQATAIIQAEGGESKSERAKQATALRYLAQGYQANQVRIDAHSNRIWSMEQLNFGDLQAAASYARRGINSAVLKRIDYFCHHRLLQDGNVLIDTPGIDAPVKKDAELTYAKIQDPETSAVVCVLKVASAGDMTTEETELLDKIRRNPGIRDRVFYAFNRIDEAWYNTQLRQRLEQLIASQFHDSKNRVYKTSGLLGFWGSQLRQTDASDRFGLDSLFANSLQSADGREDTPQFVNEFNRYCASSGKLPVERFHIDVRSYETPNQNYVRILTEQGPALTEQLIADSGIERFRAEISRYLLEEKRPMLLMNLVEDLQPICNELRQVLLTAHDQLKSQPTDLEALKNEEFRQLGLEMQTVAQQFQQHLEEKINQVVSSNQNQVFEAEFLTLKRSMVQTLDQLLQTFSVGEVHQRAQRSHRRNSVVPLLGILAEAFYYLANGLEDELVGASQSLGRLLFEQLRAEIPQQRYYHQLLRMLGDDSGIEQLLAQTEQTTLHVLMSAAQTECDRYVRECPEFFAAETASLFQLQETLQQACQGYDYQSMIDAEPAIRQLLKMDFEQKVSKTVMRTFRQTINQTLNTHLLPAIQQQVAVILGQYDRARHYMTAILHREAEEKLQNQQRLLSELGQSIAEYNESVGNINSCLVMMGCDHQKIATISLSPASTAFNREPAYSR</sequence>
<dbReference type="InterPro" id="IPR045063">
    <property type="entry name" value="Dynamin_N"/>
</dbReference>
<dbReference type="EMBL" id="QBMC01000008">
    <property type="protein sequence ID" value="PZO22653.1"/>
    <property type="molecule type" value="Genomic_DNA"/>
</dbReference>
<keyword evidence="2" id="KW-0547">Nucleotide-binding</keyword>
<evidence type="ECO:0000256" key="5">
    <source>
        <dbReference type="ARBA" id="ARBA00023136"/>
    </source>
</evidence>
<evidence type="ECO:0000313" key="9">
    <source>
        <dbReference type="Proteomes" id="UP000249354"/>
    </source>
</evidence>
<dbReference type="GO" id="GO:0003924">
    <property type="term" value="F:GTPase activity"/>
    <property type="evidence" value="ECO:0007669"/>
    <property type="project" value="InterPro"/>
</dbReference>
<dbReference type="AlphaFoldDB" id="A0A2W4UP65"/>